<keyword evidence="1" id="KW-0808">Transferase</keyword>
<evidence type="ECO:0000259" key="3">
    <source>
        <dbReference type="Pfam" id="PF03976"/>
    </source>
</evidence>
<keyword evidence="2" id="KW-0418">Kinase</keyword>
<keyword evidence="5" id="KW-1185">Reference proteome</keyword>
<evidence type="ECO:0000256" key="1">
    <source>
        <dbReference type="ARBA" id="ARBA00022679"/>
    </source>
</evidence>
<evidence type="ECO:0000313" key="5">
    <source>
        <dbReference type="Proteomes" id="UP001500325"/>
    </source>
</evidence>
<dbReference type="InterPro" id="IPR027417">
    <property type="entry name" value="P-loop_NTPase"/>
</dbReference>
<name>A0ABP8X960_9PSEU</name>
<feature type="domain" description="Polyphosphate kinase-2-related" evidence="3">
    <location>
        <begin position="38"/>
        <end position="257"/>
    </location>
</feature>
<dbReference type="RefSeq" id="WP_345383055.1">
    <property type="nucleotide sequence ID" value="NZ_BAABIC010000018.1"/>
</dbReference>
<dbReference type="InterPro" id="IPR016898">
    <property type="entry name" value="Polyphosphate_phosphotransfera"/>
</dbReference>
<protein>
    <submittedName>
        <fullName evidence="4">Polyphosphate--nucleotide phosphotransferase</fullName>
    </submittedName>
</protein>
<dbReference type="PANTHER" id="PTHR34383:SF3">
    <property type="entry name" value="POLYPHOSPHATE:AMP PHOSPHOTRANSFERASE"/>
    <property type="match status" value="1"/>
</dbReference>
<dbReference type="Pfam" id="PF03976">
    <property type="entry name" value="PPK2"/>
    <property type="match status" value="1"/>
</dbReference>
<proteinExistence type="predicted"/>
<gene>
    <name evidence="4" type="ORF">GCM10023215_48680</name>
</gene>
<accession>A0ABP8X960</accession>
<dbReference type="Gene3D" id="3.40.50.300">
    <property type="entry name" value="P-loop containing nucleotide triphosphate hydrolases"/>
    <property type="match status" value="1"/>
</dbReference>
<dbReference type="InterPro" id="IPR022300">
    <property type="entry name" value="PPK2-rel_1"/>
</dbReference>
<dbReference type="NCBIfam" id="TIGR03709">
    <property type="entry name" value="PPK2_rel_1"/>
    <property type="match status" value="1"/>
</dbReference>
<evidence type="ECO:0000313" key="4">
    <source>
        <dbReference type="EMBL" id="GAA4703433.1"/>
    </source>
</evidence>
<dbReference type="Proteomes" id="UP001500325">
    <property type="component" value="Unassembled WGS sequence"/>
</dbReference>
<dbReference type="PANTHER" id="PTHR34383">
    <property type="entry name" value="POLYPHOSPHATE:AMP PHOSPHOTRANSFERASE-RELATED"/>
    <property type="match status" value="1"/>
</dbReference>
<organism evidence="4 5">
    <name type="scientific">Pseudonocardia yuanmonensis</name>
    <dbReference type="NCBI Taxonomy" id="1095914"/>
    <lineage>
        <taxon>Bacteria</taxon>
        <taxon>Bacillati</taxon>
        <taxon>Actinomycetota</taxon>
        <taxon>Actinomycetes</taxon>
        <taxon>Pseudonocardiales</taxon>
        <taxon>Pseudonocardiaceae</taxon>
        <taxon>Pseudonocardia</taxon>
    </lineage>
</organism>
<dbReference type="InterPro" id="IPR022488">
    <property type="entry name" value="PPK2-related"/>
</dbReference>
<comment type="caution">
    <text evidence="4">The sequence shown here is derived from an EMBL/GenBank/DDBJ whole genome shotgun (WGS) entry which is preliminary data.</text>
</comment>
<dbReference type="PIRSF" id="PIRSF028756">
    <property type="entry name" value="PPK2_prd"/>
    <property type="match status" value="1"/>
</dbReference>
<dbReference type="EMBL" id="BAABIC010000018">
    <property type="protein sequence ID" value="GAA4703433.1"/>
    <property type="molecule type" value="Genomic_DNA"/>
</dbReference>
<sequence>MATARETFRVAPGPVDLSAIDPRGRPLGPRDKADAALAMEDLGARLDARQEALYAEGTAGGRRAVLLVLQGMDTSGKGGTIRHVLGMVNPQGVHVASFKKPTEEERAHDFLWRIRRQVPVPGRIGVFDRSHYEDVLVARVDGLVPEEVWQARYEAIAEFERELSGQGVTVVKCMLHISAEEQAERLLARLDDPQKRWKYHPGDVDAREKWPAYQEAYAAALERCDSDVAPWYVVPADRKWYRNWAVAALLAETLDDLAPQFPPPDYDVDAERARLKASTGIG</sequence>
<dbReference type="SUPFAM" id="SSF52540">
    <property type="entry name" value="P-loop containing nucleoside triphosphate hydrolases"/>
    <property type="match status" value="1"/>
</dbReference>
<reference evidence="5" key="1">
    <citation type="journal article" date="2019" name="Int. J. Syst. Evol. Microbiol.">
        <title>The Global Catalogue of Microorganisms (GCM) 10K type strain sequencing project: providing services to taxonomists for standard genome sequencing and annotation.</title>
        <authorList>
            <consortium name="The Broad Institute Genomics Platform"/>
            <consortium name="The Broad Institute Genome Sequencing Center for Infectious Disease"/>
            <person name="Wu L."/>
            <person name="Ma J."/>
        </authorList>
    </citation>
    <scope>NUCLEOTIDE SEQUENCE [LARGE SCALE GENOMIC DNA]</scope>
    <source>
        <strain evidence="5">JCM 18055</strain>
    </source>
</reference>
<evidence type="ECO:0000256" key="2">
    <source>
        <dbReference type="ARBA" id="ARBA00022777"/>
    </source>
</evidence>